<gene>
    <name evidence="2" type="ORF">A7E78_01500</name>
</gene>
<feature type="domain" description="Methyltransferase type 11" evidence="1">
    <location>
        <begin position="48"/>
        <end position="145"/>
    </location>
</feature>
<evidence type="ECO:0000313" key="2">
    <source>
        <dbReference type="EMBL" id="APG26650.1"/>
    </source>
</evidence>
<protein>
    <recommendedName>
        <fullName evidence="1">Methyltransferase type 11 domain-containing protein</fullName>
    </recommendedName>
</protein>
<evidence type="ECO:0000313" key="3">
    <source>
        <dbReference type="Proteomes" id="UP000182517"/>
    </source>
</evidence>
<dbReference type="InterPro" id="IPR029063">
    <property type="entry name" value="SAM-dependent_MTases_sf"/>
</dbReference>
<dbReference type="KEGG" id="pef:A7E78_01500"/>
<keyword evidence="3" id="KW-1185">Reference proteome</keyword>
<dbReference type="SUPFAM" id="SSF53335">
    <property type="entry name" value="S-adenosyl-L-methionine-dependent methyltransferases"/>
    <property type="match status" value="1"/>
</dbReference>
<organism evidence="2 3">
    <name type="scientific">Syntrophotalea acetylenivorans</name>
    <dbReference type="NCBI Taxonomy" id="1842532"/>
    <lineage>
        <taxon>Bacteria</taxon>
        <taxon>Pseudomonadati</taxon>
        <taxon>Thermodesulfobacteriota</taxon>
        <taxon>Desulfuromonadia</taxon>
        <taxon>Desulfuromonadales</taxon>
        <taxon>Syntrophotaleaceae</taxon>
        <taxon>Syntrophotalea</taxon>
    </lineage>
</organism>
<dbReference type="Pfam" id="PF08241">
    <property type="entry name" value="Methyltransf_11"/>
    <property type="match status" value="1"/>
</dbReference>
<dbReference type="AlphaFoldDB" id="A0A1L3GL78"/>
<dbReference type="CDD" id="cd02440">
    <property type="entry name" value="AdoMet_MTases"/>
    <property type="match status" value="1"/>
</dbReference>
<dbReference type="STRING" id="1842532.A7E78_01500"/>
<sequence length="227" mass="26204">MEDACWKEWEKCYLDFYYENQKKSVGSVVNDAGYKVMEKVDLTGKKVLEIGPGDIRHMSFWCGMPAHYVIADINQAMLDKSASRLREQGVDYSTVLLSKQETARLPFEDSEFDVVVSFYSLEHLYPLEPYLTETSRVLRQGGVFAGGIPCEGGLAWGIGRFLTSRRWLKNNTRINPDKIICWEHPNFAEDILKSLDENFALKYLSYWPFGARVIDINLVAKFVYEKR</sequence>
<proteinExistence type="predicted"/>
<name>A0A1L3GL78_9BACT</name>
<evidence type="ECO:0000259" key="1">
    <source>
        <dbReference type="Pfam" id="PF08241"/>
    </source>
</evidence>
<dbReference type="Proteomes" id="UP000182517">
    <property type="component" value="Chromosome"/>
</dbReference>
<dbReference type="EMBL" id="CP015519">
    <property type="protein sequence ID" value="APG26650.1"/>
    <property type="molecule type" value="Genomic_DNA"/>
</dbReference>
<accession>A0A1L3GL78</accession>
<dbReference type="InterPro" id="IPR013216">
    <property type="entry name" value="Methyltransf_11"/>
</dbReference>
<dbReference type="GO" id="GO:0008757">
    <property type="term" value="F:S-adenosylmethionine-dependent methyltransferase activity"/>
    <property type="evidence" value="ECO:0007669"/>
    <property type="project" value="InterPro"/>
</dbReference>
<dbReference type="Gene3D" id="3.40.50.150">
    <property type="entry name" value="Vaccinia Virus protein VP39"/>
    <property type="match status" value="1"/>
</dbReference>
<reference evidence="2 3" key="1">
    <citation type="journal article" date="2017" name="Genome Announc.">
        <title>Complete Genome Sequences of Two Acetylene-Fermenting Pelobacter acetylenicus Strains.</title>
        <authorList>
            <person name="Sutton J.M."/>
            <person name="Baesman S.M."/>
            <person name="Fierst J.L."/>
            <person name="Poret-Peterson A.T."/>
            <person name="Oremland R.S."/>
            <person name="Dunlap D.S."/>
            <person name="Akob D.M."/>
        </authorList>
    </citation>
    <scope>NUCLEOTIDE SEQUENCE [LARGE SCALE GENOMIC DNA]</scope>
    <source>
        <strain evidence="2 3">SFB93</strain>
    </source>
</reference>